<sequence>MPITVNEALELDILDGFKVIAGKKGLSNKIYHVAVWDYEIGNLIAENFSRGDFALSTLVAIRDNIDKLYDNVEIMIKIGISCLAIKNIYFDYIPDNVIDLANKNNFPIMLFNNTYTEDIIVYVNKAIDEKNEYENLASKIDYILNNNLDELSIKKVAHKINIHFKEKNIVAFCKKKSMKLKAIINFSGKEVDEILSKVIPYRNGYIVINTFQDIDQKDIENAILRRLKWWGFNETEYVIGISSLYNDLGDLNNSVQESLYAFRYSMAYKRNISFFHEIGISRILFPMLDNPWLLKYYKQMIEPLIDYDKINETELLKTAIKYVENNGDIKLTAEELFQHGNTVRYRIDKIQKIICENYKSQHFYEELAVAVRIYTLLDASS</sequence>
<dbReference type="AlphaFoldDB" id="A0A1V4IND2"/>
<organism evidence="3 4">
    <name type="scientific">Clostridium oryzae</name>
    <dbReference type="NCBI Taxonomy" id="1450648"/>
    <lineage>
        <taxon>Bacteria</taxon>
        <taxon>Bacillati</taxon>
        <taxon>Bacillota</taxon>
        <taxon>Clostridia</taxon>
        <taxon>Eubacteriales</taxon>
        <taxon>Clostridiaceae</taxon>
        <taxon>Clostridium</taxon>
    </lineage>
</organism>
<dbReference type="EMBL" id="MZGV01000021">
    <property type="protein sequence ID" value="OPJ61562.1"/>
    <property type="molecule type" value="Genomic_DNA"/>
</dbReference>
<dbReference type="STRING" id="1450648.CLORY_22440"/>
<feature type="domain" description="Purine catabolism PurC-like" evidence="1">
    <location>
        <begin position="8"/>
        <end position="127"/>
    </location>
</feature>
<dbReference type="PANTHER" id="PTHR33744:SF15">
    <property type="entry name" value="CARBOHYDRATE DIACID REGULATOR"/>
    <property type="match status" value="1"/>
</dbReference>
<dbReference type="InterPro" id="IPR042070">
    <property type="entry name" value="PucR_C-HTH_sf"/>
</dbReference>
<dbReference type="PANTHER" id="PTHR33744">
    <property type="entry name" value="CARBOHYDRATE DIACID REGULATOR"/>
    <property type="match status" value="1"/>
</dbReference>
<dbReference type="InterPro" id="IPR025736">
    <property type="entry name" value="PucR_C-HTH_dom"/>
</dbReference>
<reference evidence="3 4" key="1">
    <citation type="submission" date="2017-03" db="EMBL/GenBank/DDBJ databases">
        <title>Genome sequence of Clostridium oryzae DSM 28571.</title>
        <authorList>
            <person name="Poehlein A."/>
            <person name="Daniel R."/>
        </authorList>
    </citation>
    <scope>NUCLEOTIDE SEQUENCE [LARGE SCALE GENOMIC DNA]</scope>
    <source>
        <strain evidence="3 4">DSM 28571</strain>
    </source>
</reference>
<dbReference type="InterPro" id="IPR051448">
    <property type="entry name" value="CdaR-like_regulators"/>
</dbReference>
<feature type="domain" description="PucR C-terminal helix-turn-helix" evidence="2">
    <location>
        <begin position="315"/>
        <end position="373"/>
    </location>
</feature>
<keyword evidence="4" id="KW-1185">Reference proteome</keyword>
<proteinExistence type="predicted"/>
<dbReference type="InterPro" id="IPR012914">
    <property type="entry name" value="PucR_dom"/>
</dbReference>
<dbReference type="Pfam" id="PF13556">
    <property type="entry name" value="HTH_30"/>
    <property type="match status" value="1"/>
</dbReference>
<evidence type="ECO:0000313" key="3">
    <source>
        <dbReference type="EMBL" id="OPJ61562.1"/>
    </source>
</evidence>
<protein>
    <submittedName>
        <fullName evidence="3">Purine catabolism regulatory protein-like family protein</fullName>
    </submittedName>
</protein>
<name>A0A1V4IND2_9CLOT</name>
<accession>A0A1V4IND2</accession>
<comment type="caution">
    <text evidence="3">The sequence shown here is derived from an EMBL/GenBank/DDBJ whole genome shotgun (WGS) entry which is preliminary data.</text>
</comment>
<dbReference type="Gene3D" id="1.10.10.2840">
    <property type="entry name" value="PucR C-terminal helix-turn-helix domain"/>
    <property type="match status" value="1"/>
</dbReference>
<evidence type="ECO:0000313" key="4">
    <source>
        <dbReference type="Proteomes" id="UP000190080"/>
    </source>
</evidence>
<gene>
    <name evidence="3" type="ORF">CLORY_22440</name>
</gene>
<evidence type="ECO:0000259" key="2">
    <source>
        <dbReference type="Pfam" id="PF13556"/>
    </source>
</evidence>
<dbReference type="RefSeq" id="WP_169911598.1">
    <property type="nucleotide sequence ID" value="NZ_MZGV01000021.1"/>
</dbReference>
<evidence type="ECO:0000259" key="1">
    <source>
        <dbReference type="Pfam" id="PF07905"/>
    </source>
</evidence>
<dbReference type="Pfam" id="PF07905">
    <property type="entry name" value="PucR"/>
    <property type="match status" value="1"/>
</dbReference>
<dbReference type="Proteomes" id="UP000190080">
    <property type="component" value="Unassembled WGS sequence"/>
</dbReference>